<feature type="coiled-coil region" evidence="2">
    <location>
        <begin position="3"/>
        <end position="30"/>
    </location>
</feature>
<sequence>MIKEKAVKDLAQYSAEIQELERVIAHEHRLREFMTTKNSQRATVDNGKRSRRRQKSERCVPVAETEERKKADGGEETPDSLKKAFQQIQELTGEDNLGILVTKFIQGELCVVCFVLTKGRSALFYNRLLSLTGEERNFALFNYVNEQNAEAERLREEIQQVNASSEQLS</sequence>
<dbReference type="InterPro" id="IPR049258">
    <property type="entry name" value="ODAD1_CC"/>
</dbReference>
<dbReference type="InterPro" id="IPR051876">
    <property type="entry name" value="ODA-DC/CCD"/>
</dbReference>
<evidence type="ECO:0000313" key="5">
    <source>
        <dbReference type="EMBL" id="KAL0181731.1"/>
    </source>
</evidence>
<proteinExistence type="predicted"/>
<dbReference type="PANTHER" id="PTHR21694:SF35">
    <property type="entry name" value="OUTER DYNEIN ARM-DOCKING COMPLEX SUBUNIT 1"/>
    <property type="match status" value="1"/>
</dbReference>
<accession>A0ABD0Q7C4</accession>
<feature type="region of interest" description="Disordered" evidence="3">
    <location>
        <begin position="35"/>
        <end position="81"/>
    </location>
</feature>
<feature type="non-terminal residue" evidence="5">
    <location>
        <position position="169"/>
    </location>
</feature>
<dbReference type="AlphaFoldDB" id="A0ABD0Q7C4"/>
<reference evidence="5 6" key="1">
    <citation type="submission" date="2024-05" db="EMBL/GenBank/DDBJ databases">
        <title>Genome sequencing and assembly of Indian major carp, Cirrhinus mrigala (Hamilton, 1822).</title>
        <authorList>
            <person name="Mohindra V."/>
            <person name="Chowdhury L.M."/>
            <person name="Lal K."/>
            <person name="Jena J.K."/>
        </authorList>
    </citation>
    <scope>NUCLEOTIDE SEQUENCE [LARGE SCALE GENOMIC DNA]</scope>
    <source>
        <strain evidence="5">CM1030</strain>
        <tissue evidence="5">Blood</tissue>
    </source>
</reference>
<evidence type="ECO:0000313" key="6">
    <source>
        <dbReference type="Proteomes" id="UP001529510"/>
    </source>
</evidence>
<keyword evidence="1 2" id="KW-0175">Coiled coil</keyword>
<name>A0ABD0Q7C4_CIRMR</name>
<organism evidence="5 6">
    <name type="scientific">Cirrhinus mrigala</name>
    <name type="common">Mrigala</name>
    <dbReference type="NCBI Taxonomy" id="683832"/>
    <lineage>
        <taxon>Eukaryota</taxon>
        <taxon>Metazoa</taxon>
        <taxon>Chordata</taxon>
        <taxon>Craniata</taxon>
        <taxon>Vertebrata</taxon>
        <taxon>Euteleostomi</taxon>
        <taxon>Actinopterygii</taxon>
        <taxon>Neopterygii</taxon>
        <taxon>Teleostei</taxon>
        <taxon>Ostariophysi</taxon>
        <taxon>Cypriniformes</taxon>
        <taxon>Cyprinidae</taxon>
        <taxon>Labeoninae</taxon>
        <taxon>Labeonini</taxon>
        <taxon>Cirrhinus</taxon>
    </lineage>
</organism>
<comment type="caution">
    <text evidence="5">The sequence shown here is derived from an EMBL/GenBank/DDBJ whole genome shotgun (WGS) entry which is preliminary data.</text>
</comment>
<dbReference type="EMBL" id="JAMKFB020000011">
    <property type="protein sequence ID" value="KAL0181731.1"/>
    <property type="molecule type" value="Genomic_DNA"/>
</dbReference>
<protein>
    <recommendedName>
        <fullName evidence="4">ODAD1 central coiled coil region domain-containing protein</fullName>
    </recommendedName>
</protein>
<dbReference type="Proteomes" id="UP001529510">
    <property type="component" value="Unassembled WGS sequence"/>
</dbReference>
<evidence type="ECO:0000259" key="4">
    <source>
        <dbReference type="Pfam" id="PF21773"/>
    </source>
</evidence>
<dbReference type="PANTHER" id="PTHR21694">
    <property type="entry name" value="COILED-COIL DOMAIN-CONTAINING PROTEIN 63"/>
    <property type="match status" value="1"/>
</dbReference>
<gene>
    <name evidence="5" type="ORF">M9458_024137</name>
</gene>
<evidence type="ECO:0000256" key="1">
    <source>
        <dbReference type="ARBA" id="ARBA00023054"/>
    </source>
</evidence>
<feature type="domain" description="ODAD1 central coiled coil region" evidence="4">
    <location>
        <begin position="1"/>
        <end position="108"/>
    </location>
</feature>
<dbReference type="Pfam" id="PF21773">
    <property type="entry name" value="ODAD1_CC"/>
    <property type="match status" value="2"/>
</dbReference>
<keyword evidence="6" id="KW-1185">Reference proteome</keyword>
<evidence type="ECO:0000256" key="3">
    <source>
        <dbReference type="SAM" id="MobiDB-lite"/>
    </source>
</evidence>
<feature type="domain" description="ODAD1 central coiled coil region" evidence="4">
    <location>
        <begin position="133"/>
        <end position="167"/>
    </location>
</feature>
<evidence type="ECO:0000256" key="2">
    <source>
        <dbReference type="SAM" id="Coils"/>
    </source>
</evidence>